<name>C5A6V6_THEGJ</name>
<proteinExistence type="predicted"/>
<dbReference type="eggNOG" id="arCOG07561">
    <property type="taxonomic scope" value="Archaea"/>
</dbReference>
<keyword evidence="3" id="KW-1185">Reference proteome</keyword>
<dbReference type="HOGENOM" id="CLU_017614_0_0_2"/>
<dbReference type="STRING" id="593117.TGAM_1466"/>
<dbReference type="PATRIC" id="fig|593117.10.peg.1467"/>
<protein>
    <submittedName>
        <fullName evidence="2">Uncharacterized protein</fullName>
    </submittedName>
</protein>
<dbReference type="AlphaFoldDB" id="C5A6V6"/>
<reference evidence="2 3" key="1">
    <citation type="journal article" date="2007" name="Genome Biol.">
        <title>Genome analysis and genome-wide proteomics of Thermococcus gammatolerans, the most radioresistant organism known amongst the Archaea.</title>
        <authorList>
            <person name="Zivanovic Y."/>
            <person name="Armengaud J."/>
            <person name="Lagorce A."/>
            <person name="Leplat C."/>
            <person name="Guerin P."/>
            <person name="Dutertre M."/>
            <person name="Anthouard V."/>
            <person name="Forterre P."/>
            <person name="Wincker P."/>
            <person name="Confalonieri F."/>
        </authorList>
    </citation>
    <scope>NUCLEOTIDE SEQUENCE [LARGE SCALE GENOMIC DNA]</scope>
    <source>
        <strain evidence="3">DSM 15229 / JCM 11827 / EJ3</strain>
    </source>
</reference>
<evidence type="ECO:0000313" key="3">
    <source>
        <dbReference type="Proteomes" id="UP000001488"/>
    </source>
</evidence>
<dbReference type="PaxDb" id="593117-TGAM_1466"/>
<dbReference type="RefSeq" id="WP_015859079.1">
    <property type="nucleotide sequence ID" value="NC_012804.1"/>
</dbReference>
<feature type="region of interest" description="Disordered" evidence="1">
    <location>
        <begin position="119"/>
        <end position="141"/>
    </location>
</feature>
<dbReference type="eggNOG" id="arCOG03256">
    <property type="taxonomic scope" value="Archaea"/>
</dbReference>
<dbReference type="EMBL" id="CP001398">
    <property type="protein sequence ID" value="ACS33968.1"/>
    <property type="molecule type" value="Genomic_DNA"/>
</dbReference>
<organism evidence="2 3">
    <name type="scientific">Thermococcus gammatolerans (strain DSM 15229 / JCM 11827 / EJ3)</name>
    <dbReference type="NCBI Taxonomy" id="593117"/>
    <lineage>
        <taxon>Archaea</taxon>
        <taxon>Methanobacteriati</taxon>
        <taxon>Methanobacteriota</taxon>
        <taxon>Thermococci</taxon>
        <taxon>Thermococcales</taxon>
        <taxon>Thermococcaceae</taxon>
        <taxon>Thermococcus</taxon>
    </lineage>
</organism>
<evidence type="ECO:0000256" key="1">
    <source>
        <dbReference type="SAM" id="MobiDB-lite"/>
    </source>
</evidence>
<sequence>MEPQPKPDLIQDMPRPVITGMRVHKTVCNGKATIDVTVNNYGWTTAVGTLKAYVDGNAGNSVGIEVDPYHPETYTLTAPAEPGEHTVKVVLTYPGGSDSMNKTVTLLRDSDCEYLSDQEEYDYGTNPNDPDTDDDGVIDSKDMNPLGDYRIKIYILRARALDDVDSALVGHNPADMNLTLTVNGQTRTLFLTNDQDDKENKILPTDDPLLNLEDYAIAKATFDVPDDKVFIPITFHLYDKEGNKKGEDIDISPGPGTVARIMYNLKTGTWSGDDYPGDEERYFGYGHLSGCGDGSCGVSSHDPKKDLKVYVKYESILEEKGIKGEILNITTIQDVKEVRVGGGKGVLSISRPGSVKIATVRLENGSVVNVTLVNTYNAKVLRVNPIKPPQGPDASLARENTTTVELVGTAPDEPLKGEVEIIPMEGDLIDPGLGEVITYSSREEHDGEIWFVIVPDEPDGIPFWREVELNKELEASGISERFDPSDGYYLLETNSGDFWSWLEQFLKWTDINNKEKLGDYDGDGVPNAVEVLIGKDPAKRDILGIELTVSVEWDMSEEDKRNLAYSIRKASDFVYDHTDGYAMITRVTIWDDKKNWDKADVRIYNTGWQILIINDDHWPSSWIGAYWNSTLFIEMPRRFFRYSTDSKGEMGSSKWGKTLGHEIGHYVFWFWDEYQDWNRHKYKTWYTTQMALYYRGESAFDISRILSDKLLSIHSVMNNEWKWSELSTPGDYSSFKEDAIYIWRTYSHAWIVAGYKSWEYMLPEQWGNLTHKDKWHCSSWEALFKFLTGYDRPEWVRGPSVDICMDPNLDGSCDKALPQDYTPKTGPYTGVGYFMEVVWG</sequence>
<dbReference type="GeneID" id="7987268"/>
<evidence type="ECO:0000313" key="2">
    <source>
        <dbReference type="EMBL" id="ACS33968.1"/>
    </source>
</evidence>
<dbReference type="Proteomes" id="UP000001488">
    <property type="component" value="Chromosome"/>
</dbReference>
<gene>
    <name evidence="2" type="ordered locus">TGAM_1466</name>
</gene>
<dbReference type="KEGG" id="tga:TGAM_1466"/>
<accession>C5A6V6</accession>